<feature type="domain" description="Response regulatory" evidence="3">
    <location>
        <begin position="7"/>
        <end position="123"/>
    </location>
</feature>
<evidence type="ECO:0000256" key="1">
    <source>
        <dbReference type="ARBA" id="ARBA00022553"/>
    </source>
</evidence>
<dbReference type="SMART" id="SM00448">
    <property type="entry name" value="REC"/>
    <property type="match status" value="1"/>
</dbReference>
<evidence type="ECO:0000313" key="5">
    <source>
        <dbReference type="Proteomes" id="UP000230935"/>
    </source>
</evidence>
<sequence length="126" mass="13934">MADKPLKVLLVEDDDTLIDMYKMRFDAEGFDLTVVKDGTTGIDTALQGGWDVILLDVMLPKVDGFMILEEVKKNANTKNAKVILLTNLGQESDKKKGEEMGASGYLVKANFTPSQVVDKIKEIIKI</sequence>
<dbReference type="InterPro" id="IPR001789">
    <property type="entry name" value="Sig_transdc_resp-reg_receiver"/>
</dbReference>
<dbReference type="PANTHER" id="PTHR44591">
    <property type="entry name" value="STRESS RESPONSE REGULATOR PROTEIN 1"/>
    <property type="match status" value="1"/>
</dbReference>
<protein>
    <submittedName>
        <fullName evidence="4">Response regulator</fullName>
    </submittedName>
</protein>
<dbReference type="SUPFAM" id="SSF52172">
    <property type="entry name" value="CheY-like"/>
    <property type="match status" value="1"/>
</dbReference>
<dbReference type="InterPro" id="IPR050595">
    <property type="entry name" value="Bact_response_regulator"/>
</dbReference>
<dbReference type="AlphaFoldDB" id="A0A2H0W222"/>
<reference evidence="5" key="1">
    <citation type="submission" date="2017-09" db="EMBL/GenBank/DDBJ databases">
        <title>Depth-based differentiation of microbial function through sediment-hosted aquifers and enrichment of novel symbionts in the deep terrestrial subsurface.</title>
        <authorList>
            <person name="Probst A.J."/>
            <person name="Ladd B."/>
            <person name="Jarett J.K."/>
            <person name="Geller-Mcgrath D.E."/>
            <person name="Sieber C.M.K."/>
            <person name="Emerson J.B."/>
            <person name="Anantharaman K."/>
            <person name="Thomas B.C."/>
            <person name="Malmstrom R."/>
            <person name="Stieglmeier M."/>
            <person name="Klingl A."/>
            <person name="Woyke T."/>
            <person name="Ryan C.M."/>
            <person name="Banfield J.F."/>
        </authorList>
    </citation>
    <scope>NUCLEOTIDE SEQUENCE [LARGE SCALE GENOMIC DNA]</scope>
</reference>
<comment type="caution">
    <text evidence="4">The sequence shown here is derived from an EMBL/GenBank/DDBJ whole genome shotgun (WGS) entry which is preliminary data.</text>
</comment>
<organism evidence="4 5">
    <name type="scientific">Candidatus Buchananbacteria bacterium CG10_big_fil_rev_8_21_14_0_10_42_9</name>
    <dbReference type="NCBI Taxonomy" id="1974526"/>
    <lineage>
        <taxon>Bacteria</taxon>
        <taxon>Candidatus Buchananiibacteriota</taxon>
    </lineage>
</organism>
<dbReference type="Gene3D" id="3.40.50.2300">
    <property type="match status" value="1"/>
</dbReference>
<evidence type="ECO:0000313" key="4">
    <source>
        <dbReference type="EMBL" id="PIS05386.1"/>
    </source>
</evidence>
<gene>
    <name evidence="4" type="ORF">COT81_01230</name>
</gene>
<evidence type="ECO:0000259" key="3">
    <source>
        <dbReference type="PROSITE" id="PS50110"/>
    </source>
</evidence>
<proteinExistence type="predicted"/>
<evidence type="ECO:0000256" key="2">
    <source>
        <dbReference type="PROSITE-ProRule" id="PRU00169"/>
    </source>
</evidence>
<feature type="modified residue" description="4-aspartylphosphate" evidence="2">
    <location>
        <position position="56"/>
    </location>
</feature>
<name>A0A2H0W222_9BACT</name>
<dbReference type="Proteomes" id="UP000230935">
    <property type="component" value="Unassembled WGS sequence"/>
</dbReference>
<dbReference type="EMBL" id="PEZZ01000007">
    <property type="protein sequence ID" value="PIS05386.1"/>
    <property type="molecule type" value="Genomic_DNA"/>
</dbReference>
<dbReference type="InterPro" id="IPR011006">
    <property type="entry name" value="CheY-like_superfamily"/>
</dbReference>
<dbReference type="GO" id="GO:0000160">
    <property type="term" value="P:phosphorelay signal transduction system"/>
    <property type="evidence" value="ECO:0007669"/>
    <property type="project" value="InterPro"/>
</dbReference>
<accession>A0A2H0W222</accession>
<dbReference type="PANTHER" id="PTHR44591:SF3">
    <property type="entry name" value="RESPONSE REGULATORY DOMAIN-CONTAINING PROTEIN"/>
    <property type="match status" value="1"/>
</dbReference>
<keyword evidence="1 2" id="KW-0597">Phosphoprotein</keyword>
<dbReference type="Pfam" id="PF00072">
    <property type="entry name" value="Response_reg"/>
    <property type="match status" value="1"/>
</dbReference>
<dbReference type="PROSITE" id="PS50110">
    <property type="entry name" value="RESPONSE_REGULATORY"/>
    <property type="match status" value="1"/>
</dbReference>